<proteinExistence type="predicted"/>
<organism evidence="1 2">
    <name type="scientific">Novosphingobium capsulatum</name>
    <dbReference type="NCBI Taxonomy" id="13688"/>
    <lineage>
        <taxon>Bacteria</taxon>
        <taxon>Pseudomonadati</taxon>
        <taxon>Pseudomonadota</taxon>
        <taxon>Alphaproteobacteria</taxon>
        <taxon>Sphingomonadales</taxon>
        <taxon>Sphingomonadaceae</taxon>
        <taxon>Novosphingobium</taxon>
    </lineage>
</organism>
<dbReference type="Proteomes" id="UP001184150">
    <property type="component" value="Unassembled WGS sequence"/>
</dbReference>
<keyword evidence="2" id="KW-1185">Reference proteome</keyword>
<dbReference type="EMBL" id="JAVDRD010000012">
    <property type="protein sequence ID" value="MDR6512841.1"/>
    <property type="molecule type" value="Genomic_DNA"/>
</dbReference>
<evidence type="ECO:0000313" key="2">
    <source>
        <dbReference type="Proteomes" id="UP001184150"/>
    </source>
</evidence>
<protein>
    <recommendedName>
        <fullName evidence="3">DUF3828 domain-containing protein</fullName>
    </recommendedName>
</protein>
<accession>A0ABU1MS81</accession>
<sequence length="201" mass="21011">MKTKPFVTIALAVGLLAGTTGCSQLSRLFSHDGDTPDIAGTLDAEPSGASSQAGIFSAATPDDPTAFLKAMFADDGLGGAVSTVGDLRHRYFSEEMAGLLADTTRGNGMSLAGNPLCLCNNPTDLQQTIMITHADAHKALAHVTVTRSGVADGPTVHLVITMARKEEGWKINDIRYPDENVGLRDILAKANAPSLDVNAAY</sequence>
<gene>
    <name evidence="1" type="ORF">J2792_003728</name>
</gene>
<evidence type="ECO:0008006" key="3">
    <source>
        <dbReference type="Google" id="ProtNLM"/>
    </source>
</evidence>
<dbReference type="RefSeq" id="WP_309806261.1">
    <property type="nucleotide sequence ID" value="NZ_JAVDRD010000012.1"/>
</dbReference>
<evidence type="ECO:0000313" key="1">
    <source>
        <dbReference type="EMBL" id="MDR6512841.1"/>
    </source>
</evidence>
<comment type="caution">
    <text evidence="1">The sequence shown here is derived from an EMBL/GenBank/DDBJ whole genome shotgun (WGS) entry which is preliminary data.</text>
</comment>
<dbReference type="PROSITE" id="PS51257">
    <property type="entry name" value="PROKAR_LIPOPROTEIN"/>
    <property type="match status" value="1"/>
</dbReference>
<name>A0ABU1MS81_9SPHN</name>
<reference evidence="1 2" key="1">
    <citation type="submission" date="2023-07" db="EMBL/GenBank/DDBJ databases">
        <title>Sorghum-associated microbial communities from plants grown in Nebraska, USA.</title>
        <authorList>
            <person name="Schachtman D."/>
        </authorList>
    </citation>
    <scope>NUCLEOTIDE SEQUENCE [LARGE SCALE GENOMIC DNA]</scope>
    <source>
        <strain evidence="1 2">DS1027</strain>
    </source>
</reference>